<gene>
    <name evidence="1" type="ORF">EZS27_003819</name>
</gene>
<evidence type="ECO:0000313" key="1">
    <source>
        <dbReference type="EMBL" id="KAA6348754.1"/>
    </source>
</evidence>
<dbReference type="GO" id="GO:0006508">
    <property type="term" value="P:proteolysis"/>
    <property type="evidence" value="ECO:0007669"/>
    <property type="project" value="InterPro"/>
</dbReference>
<accession>A0A5J4SRF4</accession>
<comment type="caution">
    <text evidence="1">The sequence shown here is derived from an EMBL/GenBank/DDBJ whole genome shotgun (WGS) entry which is preliminary data.</text>
</comment>
<dbReference type="PROSITE" id="PS51257">
    <property type="entry name" value="PROKAR_LIPOPROTEIN"/>
    <property type="match status" value="1"/>
</dbReference>
<dbReference type="EC" id="3.4.-.-" evidence="1"/>
<dbReference type="EMBL" id="SNRY01000061">
    <property type="protein sequence ID" value="KAA6348754.1"/>
    <property type="molecule type" value="Genomic_DNA"/>
</dbReference>
<dbReference type="PANTHER" id="PTHR12994:SF17">
    <property type="entry name" value="LD30995P"/>
    <property type="match status" value="1"/>
</dbReference>
<dbReference type="AlphaFoldDB" id="A0A5J4SRF4"/>
<dbReference type="GO" id="GO:0070004">
    <property type="term" value="F:cysteine-type exopeptidase activity"/>
    <property type="evidence" value="ECO:0007669"/>
    <property type="project" value="InterPro"/>
</dbReference>
<dbReference type="Pfam" id="PF03577">
    <property type="entry name" value="Peptidase_C69"/>
    <property type="match status" value="2"/>
</dbReference>
<dbReference type="PANTHER" id="PTHR12994">
    <property type="entry name" value="SECERNIN"/>
    <property type="match status" value="1"/>
</dbReference>
<organism evidence="1">
    <name type="scientific">termite gut metagenome</name>
    <dbReference type="NCBI Taxonomy" id="433724"/>
    <lineage>
        <taxon>unclassified sequences</taxon>
        <taxon>metagenomes</taxon>
        <taxon>organismal metagenomes</taxon>
    </lineage>
</organism>
<protein>
    <submittedName>
        <fullName evidence="1">Dipeptidase A</fullName>
        <ecNumber evidence="1">3.4.-.-</ecNumber>
    </submittedName>
</protein>
<dbReference type="Gene3D" id="3.60.60.10">
    <property type="entry name" value="Penicillin V Acylase, Chain A"/>
    <property type="match status" value="1"/>
</dbReference>
<dbReference type="GO" id="GO:0016805">
    <property type="term" value="F:dipeptidase activity"/>
    <property type="evidence" value="ECO:0007669"/>
    <property type="project" value="InterPro"/>
</dbReference>
<sequence length="543" mass="61763">MKRLLFLFSLFLLACKVFACTNLIVGKSASTDGSVIVSYSADSYALFGELYHYPAATYPAGAMLDVYEWDTSKYLGQIKQVQQTYNVIGNINEHQVTIGETTFGGRPELVDTLGLIDYGSLIYITLQRSRTAREAIKVMTDLVQRYGYYSSGESFSIADSQEVWVLEMIGKGPGIRGAVWVAVHIPDDCISAHANQSRIHKFDTNDKNNCLYSPDVISFAREKGYFSGVNKDFSFADAYAPLDFGARRYCEARVWSFFNMFTDQGEAFLPYITGETNEPMPLYLKPNRKISVQNIKDAMRDHYEGTPLDISNDFGAGMYKAPYRLSPLSFKVNDEAYFNERPISTFQTGFVFVSQMRADMPDAIGGVLWFGLDDANMTVFTPVYCCTDKIPLCYARGKADFVTFSWDSSFWIFNWVSNMVYPRYNLMIEDVHAVQKNLENTFNEAQKGIETAATQLYAQNKEEARDFLTNYTNMAAQNAHNAWKHLGEYLIVKYNDGVIKRERGGKFERNAIGQPMPVIRQGYPKDFLEEYVKQTGDRYKIKE</sequence>
<name>A0A5J4SRF4_9ZZZZ</name>
<dbReference type="InterPro" id="IPR005322">
    <property type="entry name" value="Peptidase_C69"/>
</dbReference>
<reference evidence="1" key="1">
    <citation type="submission" date="2019-03" db="EMBL/GenBank/DDBJ databases">
        <title>Single cell metagenomics reveals metabolic interactions within the superorganism composed of flagellate Streblomastix strix and complex community of Bacteroidetes bacteria on its surface.</title>
        <authorList>
            <person name="Treitli S.C."/>
            <person name="Kolisko M."/>
            <person name="Husnik F."/>
            <person name="Keeling P."/>
            <person name="Hampl V."/>
        </authorList>
    </citation>
    <scope>NUCLEOTIDE SEQUENCE</scope>
    <source>
        <strain evidence="1">STM</strain>
    </source>
</reference>
<proteinExistence type="predicted"/>
<keyword evidence="1" id="KW-0378">Hydrolase</keyword>